<keyword evidence="3" id="KW-1185">Reference proteome</keyword>
<sequence>MSAPTPPGHPSGDLHAHLIHEVDPGTNALPIYPCPILNDRCQCQLLVAPLINLKDALALDPRPPPVPGNPFWLRHLGWRGQIAMPRQCMWRGKAAMLAAGASEAATWRGNPAAPPRLARQDRFELQPRAPPPPPSFLSPPSRATPLATQPPPGAPPPSILTRGWPLREGVGRILRSAIVESGCLASGLCRAMSPGAAKYYCRTRRSGAAILRGKASRHLPRLASWRGSSLWPRQAAWRGRADAQNPLYTRAGA</sequence>
<protein>
    <submittedName>
        <fullName evidence="2">Uncharacterized protein</fullName>
    </submittedName>
</protein>
<evidence type="ECO:0000313" key="3">
    <source>
        <dbReference type="Proteomes" id="UP000636709"/>
    </source>
</evidence>
<accession>A0A835B524</accession>
<feature type="region of interest" description="Disordered" evidence="1">
    <location>
        <begin position="125"/>
        <end position="162"/>
    </location>
</feature>
<organism evidence="2 3">
    <name type="scientific">Digitaria exilis</name>
    <dbReference type="NCBI Taxonomy" id="1010633"/>
    <lineage>
        <taxon>Eukaryota</taxon>
        <taxon>Viridiplantae</taxon>
        <taxon>Streptophyta</taxon>
        <taxon>Embryophyta</taxon>
        <taxon>Tracheophyta</taxon>
        <taxon>Spermatophyta</taxon>
        <taxon>Magnoliopsida</taxon>
        <taxon>Liliopsida</taxon>
        <taxon>Poales</taxon>
        <taxon>Poaceae</taxon>
        <taxon>PACMAD clade</taxon>
        <taxon>Panicoideae</taxon>
        <taxon>Panicodae</taxon>
        <taxon>Paniceae</taxon>
        <taxon>Anthephorinae</taxon>
        <taxon>Digitaria</taxon>
    </lineage>
</organism>
<evidence type="ECO:0000313" key="2">
    <source>
        <dbReference type="EMBL" id="KAF8688322.1"/>
    </source>
</evidence>
<reference evidence="2" key="1">
    <citation type="submission" date="2020-07" db="EMBL/GenBank/DDBJ databases">
        <title>Genome sequence and genetic diversity analysis of an under-domesticated orphan crop, white fonio (Digitaria exilis).</title>
        <authorList>
            <person name="Bennetzen J.L."/>
            <person name="Chen S."/>
            <person name="Ma X."/>
            <person name="Wang X."/>
            <person name="Yssel A.E.J."/>
            <person name="Chaluvadi S.R."/>
            <person name="Johnson M."/>
            <person name="Gangashetty P."/>
            <person name="Hamidou F."/>
            <person name="Sanogo M.D."/>
            <person name="Zwaenepoel A."/>
            <person name="Wallace J."/>
            <person name="Van De Peer Y."/>
            <person name="Van Deynze A."/>
        </authorList>
    </citation>
    <scope>NUCLEOTIDE SEQUENCE</scope>
    <source>
        <tissue evidence="2">Leaves</tissue>
    </source>
</reference>
<dbReference type="Proteomes" id="UP000636709">
    <property type="component" value="Unassembled WGS sequence"/>
</dbReference>
<comment type="caution">
    <text evidence="2">The sequence shown here is derived from an EMBL/GenBank/DDBJ whole genome shotgun (WGS) entry which is preliminary data.</text>
</comment>
<gene>
    <name evidence="2" type="ORF">HU200_042283</name>
</gene>
<feature type="compositionally biased region" description="Low complexity" evidence="1">
    <location>
        <begin position="138"/>
        <end position="147"/>
    </location>
</feature>
<proteinExistence type="predicted"/>
<feature type="compositionally biased region" description="Pro residues" evidence="1">
    <location>
        <begin position="128"/>
        <end position="137"/>
    </location>
</feature>
<dbReference type="EMBL" id="JACEFO010002029">
    <property type="protein sequence ID" value="KAF8688322.1"/>
    <property type="molecule type" value="Genomic_DNA"/>
</dbReference>
<evidence type="ECO:0000256" key="1">
    <source>
        <dbReference type="SAM" id="MobiDB-lite"/>
    </source>
</evidence>
<feature type="compositionally biased region" description="Pro residues" evidence="1">
    <location>
        <begin position="148"/>
        <end position="158"/>
    </location>
</feature>
<name>A0A835B524_9POAL</name>
<dbReference type="AlphaFoldDB" id="A0A835B524"/>